<gene>
    <name evidence="1" type="ORF">Lsai_1189</name>
</gene>
<dbReference type="EMBL" id="LNYV01000013">
    <property type="protein sequence ID" value="KTD58582.1"/>
    <property type="molecule type" value="Genomic_DNA"/>
</dbReference>
<dbReference type="Proteomes" id="UP000054621">
    <property type="component" value="Unassembled WGS sequence"/>
</dbReference>
<sequence length="658" mass="78084">MVYFNTKLHRRIPANLHGVMEYYPDVELFELDQAEYTQLWQKASSAKYLYTNGYEIRPTNWFMYAFQSIKGWLGFSNNCHPQKVSFILNKLAYYGYVKQFKQPDFSSIKYGSLSSEICALVINKRNDETTAQLQKKLITEYFNVEPYLSFNESHQRLYSTHHYGESWIRLNLWELIPQLDPQDDSIIADTLNALDKNQTLIESFLPNSKYAHSAAQYYLGKAKNIQEPSLLLRLFWKDPRPDYLERALVYDPEIARQDTENYVKHYLKQRKYQDAFNLLEILIPNNSKLVLKYLLEIPEIERNELIQKDSPMAAIIAQFYIDNMRYKSAKQFYTNIEVLSPIAAFNLEIEEHNYMHAYAIYKRHACFQHFSSPKRKELADQFFIDAETAYKHGKPLRDDKQWHKAEQYYLQSLELKKAAYALHPSEENIENVYTHKRLYALLLIDADRDLHKPEESDMKSIHQALLLLRECNSNIKEEQTYHKHALITGLMRQVDMLREKIAMKYSDHSFINDHKIKHQKSISAFIKILKEIISLLEGTRDKPLRIQLGKAHYLLADVQDFFNINSPNINQHYKMAMEAVPDNPFYLLRVSEIFQEGKEKYQQRGISKLKQMGYQAIDYVHWFDERWVKRDKIIYDIKDIHEPPLKSKHSAELTFSFF</sequence>
<dbReference type="RefSeq" id="WP_027271837.1">
    <property type="nucleotide sequence ID" value="NZ_CAAAJE010000025.1"/>
</dbReference>
<reference evidence="1 2" key="1">
    <citation type="submission" date="2015-11" db="EMBL/GenBank/DDBJ databases">
        <title>Genomic analysis of 38 Legionella species identifies large and diverse effector repertoires.</title>
        <authorList>
            <person name="Burstein D."/>
            <person name="Amaro F."/>
            <person name="Zusman T."/>
            <person name="Lifshitz Z."/>
            <person name="Cohen O."/>
            <person name="Gilbert J.A."/>
            <person name="Pupko T."/>
            <person name="Shuman H.A."/>
            <person name="Segal G."/>
        </authorList>
    </citation>
    <scope>NUCLEOTIDE SEQUENCE [LARGE SCALE GENOMIC DNA]</scope>
    <source>
        <strain evidence="1 2">Mt.St.Helens-4</strain>
    </source>
</reference>
<organism evidence="1 2">
    <name type="scientific">Legionella sainthelensi</name>
    <dbReference type="NCBI Taxonomy" id="28087"/>
    <lineage>
        <taxon>Bacteria</taxon>
        <taxon>Pseudomonadati</taxon>
        <taxon>Pseudomonadota</taxon>
        <taxon>Gammaproteobacteria</taxon>
        <taxon>Legionellales</taxon>
        <taxon>Legionellaceae</taxon>
        <taxon>Legionella</taxon>
    </lineage>
</organism>
<dbReference type="AlphaFoldDB" id="A0A0W0YPV9"/>
<evidence type="ECO:0000313" key="1">
    <source>
        <dbReference type="EMBL" id="KTD58582.1"/>
    </source>
</evidence>
<dbReference type="eggNOG" id="COG0625">
    <property type="taxonomic scope" value="Bacteria"/>
</dbReference>
<name>A0A0W0YPV9_9GAMM</name>
<proteinExistence type="predicted"/>
<dbReference type="PATRIC" id="fig|28087.4.peg.1264"/>
<protein>
    <submittedName>
        <fullName evidence="1">Uncharacterized protein</fullName>
    </submittedName>
</protein>
<dbReference type="OrthoDB" id="5649492at2"/>
<comment type="caution">
    <text evidence="1">The sequence shown here is derived from an EMBL/GenBank/DDBJ whole genome shotgun (WGS) entry which is preliminary data.</text>
</comment>
<accession>A0A0W0YPV9</accession>
<evidence type="ECO:0000313" key="2">
    <source>
        <dbReference type="Proteomes" id="UP000054621"/>
    </source>
</evidence>